<proteinExistence type="predicted"/>
<evidence type="ECO:0000313" key="2">
    <source>
        <dbReference type="Proteomes" id="UP000294929"/>
    </source>
</evidence>
<gene>
    <name evidence="1" type="ORF">EUA03_12665</name>
</gene>
<sequence>MLTSHHLNRLARSAAGGAAVALLLAGCGQPAQTPKVTSVKSSAQKATTTASAPPAAPTSLQLKADSWLSYGHFLIESRFGQNDYDGRGHEGTVTLFHPAYGEIDLDAKNLLPGDDVTYQRYASSGPVDNPYIAGIFEVRVPSHDLEPEATVVYLAQIDPKTKKISKKAEVGRYGDGQQAPSIGLLAGTTGDVVAWGTGDTATGYDFAASKQAWSRPGRLDNATFGTGGAVLDIPSTTRAGGVGCPHQAIIDLATGADIFDADTFAMKTNDKYCGSLRQTVFSAVGLVALIYNPENKAGAEYYHPAAAYDFVHRRNLVIGPSTEFADERSPLVGVVPESRDSANAFEVRDSLTGDLVYAMPRDKAAALNFRVRSLFNKQLFVETTDEKLVVDATNGSTISRGWQSMPVAVADSWVLYSDGKFVKQ</sequence>
<dbReference type="Proteomes" id="UP000294929">
    <property type="component" value="Unassembled WGS sequence"/>
</dbReference>
<dbReference type="AlphaFoldDB" id="A0A4R5WHA5"/>
<accession>A0A4R5WHA5</accession>
<dbReference type="RefSeq" id="WP_061001703.1">
    <property type="nucleotide sequence ID" value="NZ_JAPMJT010000004.1"/>
</dbReference>
<name>A0A4R5WHA5_MYCMU</name>
<dbReference type="EMBL" id="SDLO01000008">
    <property type="protein sequence ID" value="TDK89626.1"/>
    <property type="molecule type" value="Genomic_DNA"/>
</dbReference>
<reference evidence="1 2" key="1">
    <citation type="submission" date="2019-01" db="EMBL/GenBank/DDBJ databases">
        <title>High-quality-draft genome sequences of five non-tuberculosis mycobacteriaceae isolated from a nosocomial environment.</title>
        <authorList>
            <person name="Tiago I."/>
            <person name="Alarico S."/>
            <person name="Pereira S.G."/>
            <person name="Coelho C."/>
            <person name="Maranha A."/>
            <person name="Empadinhas N."/>
        </authorList>
    </citation>
    <scope>NUCLEOTIDE SEQUENCE [LARGE SCALE GENOMIC DNA]</scope>
    <source>
        <strain evidence="1 2">24AIII</strain>
    </source>
</reference>
<comment type="caution">
    <text evidence="1">The sequence shown here is derived from an EMBL/GenBank/DDBJ whole genome shotgun (WGS) entry which is preliminary data.</text>
</comment>
<evidence type="ECO:0000313" key="1">
    <source>
        <dbReference type="EMBL" id="TDK89626.1"/>
    </source>
</evidence>
<organism evidence="1 2">
    <name type="scientific">Mycolicibacterium mucogenicum</name>
    <name type="common">Mycobacterium mucogenicum</name>
    <dbReference type="NCBI Taxonomy" id="56689"/>
    <lineage>
        <taxon>Bacteria</taxon>
        <taxon>Bacillati</taxon>
        <taxon>Actinomycetota</taxon>
        <taxon>Actinomycetes</taxon>
        <taxon>Mycobacteriales</taxon>
        <taxon>Mycobacteriaceae</taxon>
        <taxon>Mycolicibacterium</taxon>
    </lineage>
</organism>
<protein>
    <submittedName>
        <fullName evidence="1">Uncharacterized protein</fullName>
    </submittedName>
</protein>